<feature type="region of interest" description="Disordered" evidence="1">
    <location>
        <begin position="1"/>
        <end position="28"/>
    </location>
</feature>
<dbReference type="Pfam" id="PF04748">
    <property type="entry name" value="Polysacc_deac_2"/>
    <property type="match status" value="1"/>
</dbReference>
<feature type="transmembrane region" description="Helical" evidence="2">
    <location>
        <begin position="32"/>
        <end position="55"/>
    </location>
</feature>
<feature type="compositionally biased region" description="Basic residues" evidence="1">
    <location>
        <begin position="15"/>
        <end position="28"/>
    </location>
</feature>
<keyword evidence="4" id="KW-1185">Reference proteome</keyword>
<sequence length="410" mass="43373">MTDLHAPLGRDKPAPKRPRERGPRRGARSTRFGLVAAAVLLLIAAGGNLAVLLAGDPAPQTALLRLPEPEPTAPDTEVTTGAVARNTARQETGGDRAAVGGSNTVNRTPDLPLPTFDDGGDQVSPGGPKIITVRDPAAANIGQPLQVAHLPEDAALEDSAFGPLPVRTEDGRQPMEIYARPWSGTRGKRIAIVIGGLGLSQTGSHRAIEALPPEITLAFAPTGNSLQRWMREARKKGHELLVQVPMEPHGYPDVNPGPRTLRLASSAETNLENLHWALGRLTNYTGVMNYMGARFAASEDAMAPVLGDLAYRGLLFFNDGAAGTDMLADVARQRGVPYLQADIVIDASRDRADIEARLKALEELASARGYAVGSGSALELTVGTVADWANDAKKRGFELVGVASLASENR</sequence>
<dbReference type="InterPro" id="IPR011330">
    <property type="entry name" value="Glyco_hydro/deAcase_b/a-brl"/>
</dbReference>
<organism evidence="3 4">
    <name type="scientific">Roseitalea porphyridii</name>
    <dbReference type="NCBI Taxonomy" id="1852022"/>
    <lineage>
        <taxon>Bacteria</taxon>
        <taxon>Pseudomonadati</taxon>
        <taxon>Pseudomonadota</taxon>
        <taxon>Alphaproteobacteria</taxon>
        <taxon>Hyphomicrobiales</taxon>
        <taxon>Ahrensiaceae</taxon>
        <taxon>Roseitalea</taxon>
    </lineage>
</organism>
<accession>A0A4P6V3M5</accession>
<name>A0A4P6V3M5_9HYPH</name>
<evidence type="ECO:0000256" key="1">
    <source>
        <dbReference type="SAM" id="MobiDB-lite"/>
    </source>
</evidence>
<proteinExistence type="predicted"/>
<dbReference type="OrthoDB" id="9784811at2"/>
<keyword evidence="2" id="KW-0812">Transmembrane</keyword>
<dbReference type="Proteomes" id="UP000293719">
    <property type="component" value="Chromosome"/>
</dbReference>
<dbReference type="GeneID" id="90768908"/>
<dbReference type="InterPro" id="IPR006837">
    <property type="entry name" value="Divergent_DAC"/>
</dbReference>
<dbReference type="RefSeq" id="WP_131617683.1">
    <property type="nucleotide sequence ID" value="NZ_CP036532.1"/>
</dbReference>
<dbReference type="AlphaFoldDB" id="A0A4P6V3M5"/>
<dbReference type="Gene3D" id="3.20.20.370">
    <property type="entry name" value="Glycoside hydrolase/deacetylase"/>
    <property type="match status" value="1"/>
</dbReference>
<feature type="region of interest" description="Disordered" evidence="1">
    <location>
        <begin position="67"/>
        <end position="120"/>
    </location>
</feature>
<evidence type="ECO:0000313" key="4">
    <source>
        <dbReference type="Proteomes" id="UP000293719"/>
    </source>
</evidence>
<dbReference type="EMBL" id="CP036532">
    <property type="protein sequence ID" value="QBK32042.1"/>
    <property type="molecule type" value="Genomic_DNA"/>
</dbReference>
<evidence type="ECO:0000256" key="2">
    <source>
        <dbReference type="SAM" id="Phobius"/>
    </source>
</evidence>
<dbReference type="CDD" id="cd10936">
    <property type="entry name" value="CE4_DAC2"/>
    <property type="match status" value="1"/>
</dbReference>
<keyword evidence="2" id="KW-1133">Transmembrane helix</keyword>
<reference evidence="3 4" key="1">
    <citation type="journal article" date="2017" name="Int. J. Syst. Evol. Microbiol.">
        <title>Roseitalea porphyridii gen. nov., sp. nov., isolated from a red alga, and reclassification of Hoeflea suaedae Chung et al. 2013 as Pseudohoeflea suaedae gen. nov., comb. nov.</title>
        <authorList>
            <person name="Hyeon J.W."/>
            <person name="Jeong S.E."/>
            <person name="Baek K."/>
            <person name="Jeon C.O."/>
        </authorList>
    </citation>
    <scope>NUCLEOTIDE SEQUENCE [LARGE SCALE GENOMIC DNA]</scope>
    <source>
        <strain evidence="3 4">MA7-20</strain>
    </source>
</reference>
<dbReference type="PANTHER" id="PTHR30105:SF2">
    <property type="entry name" value="DIVERGENT POLYSACCHARIDE DEACETYLASE SUPERFAMILY"/>
    <property type="match status" value="1"/>
</dbReference>
<dbReference type="SUPFAM" id="SSF88713">
    <property type="entry name" value="Glycoside hydrolase/deacetylase"/>
    <property type="match status" value="1"/>
</dbReference>
<evidence type="ECO:0000313" key="3">
    <source>
        <dbReference type="EMBL" id="QBK32042.1"/>
    </source>
</evidence>
<keyword evidence="2" id="KW-0472">Membrane</keyword>
<dbReference type="PANTHER" id="PTHR30105">
    <property type="entry name" value="UNCHARACTERIZED YIBQ-RELATED"/>
    <property type="match status" value="1"/>
</dbReference>
<dbReference type="GO" id="GO:0005975">
    <property type="term" value="P:carbohydrate metabolic process"/>
    <property type="evidence" value="ECO:0007669"/>
    <property type="project" value="InterPro"/>
</dbReference>
<gene>
    <name evidence="3" type="ORF">E0E05_16515</name>
</gene>
<protein>
    <submittedName>
        <fullName evidence="3">Divergent polysaccharide deacetylase family protein</fullName>
    </submittedName>
</protein>
<dbReference type="KEGG" id="rpod:E0E05_16515"/>